<proteinExistence type="predicted"/>
<organism evidence="2 3">
    <name type="scientific">Solanum verrucosum</name>
    <dbReference type="NCBI Taxonomy" id="315347"/>
    <lineage>
        <taxon>Eukaryota</taxon>
        <taxon>Viridiplantae</taxon>
        <taxon>Streptophyta</taxon>
        <taxon>Embryophyta</taxon>
        <taxon>Tracheophyta</taxon>
        <taxon>Spermatophyta</taxon>
        <taxon>Magnoliopsida</taxon>
        <taxon>eudicotyledons</taxon>
        <taxon>Gunneridae</taxon>
        <taxon>Pentapetalae</taxon>
        <taxon>asterids</taxon>
        <taxon>lamiids</taxon>
        <taxon>Solanales</taxon>
        <taxon>Solanaceae</taxon>
        <taxon>Solanoideae</taxon>
        <taxon>Solaneae</taxon>
        <taxon>Solanum</taxon>
    </lineage>
</organism>
<feature type="compositionally biased region" description="Polar residues" evidence="1">
    <location>
        <begin position="9"/>
        <end position="18"/>
    </location>
</feature>
<evidence type="ECO:0000313" key="2">
    <source>
        <dbReference type="EMBL" id="WMV35510.1"/>
    </source>
</evidence>
<dbReference type="Proteomes" id="UP001234989">
    <property type="component" value="Chromosome 6"/>
</dbReference>
<gene>
    <name evidence="2" type="ORF">MTR67_028895</name>
</gene>
<feature type="region of interest" description="Disordered" evidence="1">
    <location>
        <begin position="1"/>
        <end position="25"/>
    </location>
</feature>
<reference evidence="2" key="1">
    <citation type="submission" date="2023-08" db="EMBL/GenBank/DDBJ databases">
        <title>A de novo genome assembly of Solanum verrucosum Schlechtendal, a Mexican diploid species geographically isolated from the other diploid A-genome species in potato relatives.</title>
        <authorList>
            <person name="Hosaka K."/>
        </authorList>
    </citation>
    <scope>NUCLEOTIDE SEQUENCE</scope>
    <source>
        <tissue evidence="2">Young leaves</tissue>
    </source>
</reference>
<feature type="non-terminal residue" evidence="2">
    <location>
        <position position="1"/>
    </location>
</feature>
<evidence type="ECO:0000313" key="3">
    <source>
        <dbReference type="Proteomes" id="UP001234989"/>
    </source>
</evidence>
<protein>
    <submittedName>
        <fullName evidence="2">Uncharacterized protein</fullName>
    </submittedName>
</protein>
<name>A0AAF0R6Z8_SOLVR</name>
<accession>A0AAF0R6Z8</accession>
<evidence type="ECO:0000256" key="1">
    <source>
        <dbReference type="SAM" id="MobiDB-lite"/>
    </source>
</evidence>
<dbReference type="EMBL" id="CP133617">
    <property type="protein sequence ID" value="WMV35510.1"/>
    <property type="molecule type" value="Genomic_DNA"/>
</dbReference>
<keyword evidence="3" id="KW-1185">Reference proteome</keyword>
<dbReference type="AlphaFoldDB" id="A0AAF0R6Z8"/>
<sequence>LRKQPPNSPENNYQTRLKTATKRPPPILLTDHEIATITTNNRPPPDTKQAANNSFRRYSGEELVAPMNWSSTGFKPPQLASGEPVPFPLSHLRFCLALDHPEAASSEFNGFTHQRTRCRNRSPGP</sequence>